<dbReference type="RefSeq" id="WP_117442948.1">
    <property type="nucleotide sequence ID" value="NZ_JAJFEN010000009.1"/>
</dbReference>
<feature type="transmembrane region" description="Helical" evidence="1">
    <location>
        <begin position="175"/>
        <end position="193"/>
    </location>
</feature>
<protein>
    <submittedName>
        <fullName evidence="2">Uncharacterized protein</fullName>
    </submittedName>
</protein>
<comment type="caution">
    <text evidence="2">The sequence shown here is derived from an EMBL/GenBank/DDBJ whole genome shotgun (WGS) entry which is preliminary data.</text>
</comment>
<feature type="transmembrane region" description="Helical" evidence="1">
    <location>
        <begin position="65"/>
        <end position="82"/>
    </location>
</feature>
<gene>
    <name evidence="2" type="ORF">DXA38_09290</name>
</gene>
<dbReference type="OrthoDB" id="1649593at2"/>
<feature type="transmembrane region" description="Helical" evidence="1">
    <location>
        <begin position="94"/>
        <end position="115"/>
    </location>
</feature>
<dbReference type="Proteomes" id="UP000260025">
    <property type="component" value="Unassembled WGS sequence"/>
</dbReference>
<accession>A0A3E2VWX9</accession>
<feature type="transmembrane region" description="Helical" evidence="1">
    <location>
        <begin position="199"/>
        <end position="217"/>
    </location>
</feature>
<dbReference type="EMBL" id="QVEV01000011">
    <property type="protein sequence ID" value="RGC15852.1"/>
    <property type="molecule type" value="Genomic_DNA"/>
</dbReference>
<dbReference type="AlphaFoldDB" id="A0A3E2VWX9"/>
<feature type="transmembrane region" description="Helical" evidence="1">
    <location>
        <begin position="32"/>
        <end position="53"/>
    </location>
</feature>
<evidence type="ECO:0000313" key="2">
    <source>
        <dbReference type="EMBL" id="RGC15852.1"/>
    </source>
</evidence>
<evidence type="ECO:0000313" key="3">
    <source>
        <dbReference type="Proteomes" id="UP000260025"/>
    </source>
</evidence>
<keyword evidence="1" id="KW-0472">Membrane</keyword>
<proteinExistence type="predicted"/>
<feature type="transmembrane region" description="Helical" evidence="1">
    <location>
        <begin position="127"/>
        <end position="147"/>
    </location>
</feature>
<organism evidence="2 3">
    <name type="scientific">Clostridium innocuum</name>
    <dbReference type="NCBI Taxonomy" id="1522"/>
    <lineage>
        <taxon>Bacteria</taxon>
        <taxon>Bacillati</taxon>
        <taxon>Bacillota</taxon>
        <taxon>Clostridia</taxon>
        <taxon>Eubacteriales</taxon>
        <taxon>Clostridiaceae</taxon>
        <taxon>Clostridium</taxon>
    </lineage>
</organism>
<reference evidence="2 3" key="1">
    <citation type="submission" date="2018-08" db="EMBL/GenBank/DDBJ databases">
        <title>A genome reference for cultivated species of the human gut microbiota.</title>
        <authorList>
            <person name="Zou Y."/>
            <person name="Xue W."/>
            <person name="Luo G."/>
        </authorList>
    </citation>
    <scope>NUCLEOTIDE SEQUENCE [LARGE SCALE GENOMIC DNA]</scope>
    <source>
        <strain evidence="2 3">OF01-2LB</strain>
    </source>
</reference>
<name>A0A3E2VWX9_CLOIN</name>
<keyword evidence="1" id="KW-1133">Transmembrane helix</keyword>
<evidence type="ECO:0000256" key="1">
    <source>
        <dbReference type="SAM" id="Phobius"/>
    </source>
</evidence>
<sequence>MKTSLLRDIIRYAKTKGKAPLDERQMDTLKDLYMELAKSVILAFMVFMIVYGYKELYQKESTFNYMSLAMSLLGAITYYYLLRSCYQQVIGIDVNFEILVIPALGFTPSLLMNALHVCGLLFDADALFFRITTVLWPLYFILFYLGANRVYQKGRQAMEQEIYQGEIHFRSRKQIVNFIIIAIIIISILPISFDALFQICIVAGTLLILFMICYYGFYTPHNAYILNESGLIYHKSLWNGRGGFLRYDEIESVKQQDTFNVGYAKDKVCIHCHDGRDILLFPENAYRFCVELENNLY</sequence>
<keyword evidence="1" id="KW-0812">Transmembrane</keyword>